<dbReference type="NCBIfam" id="TIGR00741">
    <property type="entry name" value="yfiA"/>
    <property type="match status" value="1"/>
</dbReference>
<protein>
    <submittedName>
        <fullName evidence="2">Ribosomal subunit interface protein</fullName>
    </submittedName>
</protein>
<proteinExistence type="predicted"/>
<name>A0A2G1W0L2_9BACT</name>
<dbReference type="RefSeq" id="WP_099263507.1">
    <property type="nucleotide sequence ID" value="NZ_JBDUYK010000158.1"/>
</dbReference>
<dbReference type="Proteomes" id="UP000225740">
    <property type="component" value="Unassembled WGS sequence"/>
</dbReference>
<dbReference type="InterPro" id="IPR003489">
    <property type="entry name" value="RHF/RaiA"/>
</dbReference>
<dbReference type="FunFam" id="3.30.160.100:FF:000010">
    <property type="entry name" value="Ribosomal subunit interface protein"/>
    <property type="match status" value="1"/>
</dbReference>
<reference evidence="2 3" key="1">
    <citation type="submission" date="2017-06" db="EMBL/GenBank/DDBJ databases">
        <title>Description of Rhodopirellula bahusiensis sp. nov.</title>
        <authorList>
            <person name="Kizina J."/>
            <person name="Harder J."/>
        </authorList>
    </citation>
    <scope>NUCLEOTIDE SEQUENCE [LARGE SCALE GENOMIC DNA]</scope>
    <source>
        <strain evidence="2 3">SWK21</strain>
    </source>
</reference>
<evidence type="ECO:0000256" key="1">
    <source>
        <dbReference type="SAM" id="MobiDB-lite"/>
    </source>
</evidence>
<sequence length="113" mass="12690">MQVNVSARHGALQPGDQALVEEKALKLRRLYDRVNAIDVTIDLENLDKPHVEFRISVEHSDDLIAHAEATTVIAALDAAIPKAEQQLRKLKEKKTEHRATAHKHIESVDTNDE</sequence>
<evidence type="ECO:0000313" key="2">
    <source>
        <dbReference type="EMBL" id="PHQ32390.1"/>
    </source>
</evidence>
<evidence type="ECO:0000313" key="3">
    <source>
        <dbReference type="Proteomes" id="UP000225740"/>
    </source>
</evidence>
<dbReference type="InterPro" id="IPR036567">
    <property type="entry name" value="RHF-like"/>
</dbReference>
<accession>A0A2G1W0L2</accession>
<gene>
    <name evidence="2" type="primary">raiA</name>
    <name evidence="2" type="ORF">CEE69_25800</name>
</gene>
<feature type="region of interest" description="Disordered" evidence="1">
    <location>
        <begin position="92"/>
        <end position="113"/>
    </location>
</feature>
<dbReference type="GeneID" id="90611327"/>
<dbReference type="AlphaFoldDB" id="A0A2G1W0L2"/>
<comment type="caution">
    <text evidence="2">The sequence shown here is derived from an EMBL/GenBank/DDBJ whole genome shotgun (WGS) entry which is preliminary data.</text>
</comment>
<keyword evidence="3" id="KW-1185">Reference proteome</keyword>
<feature type="compositionally biased region" description="Basic and acidic residues" evidence="1">
    <location>
        <begin position="92"/>
        <end position="107"/>
    </location>
</feature>
<dbReference type="EMBL" id="NIZW01000027">
    <property type="protein sequence ID" value="PHQ32390.1"/>
    <property type="molecule type" value="Genomic_DNA"/>
</dbReference>
<organism evidence="2 3">
    <name type="scientific">Rhodopirellula bahusiensis</name>
    <dbReference type="NCBI Taxonomy" id="2014065"/>
    <lineage>
        <taxon>Bacteria</taxon>
        <taxon>Pseudomonadati</taxon>
        <taxon>Planctomycetota</taxon>
        <taxon>Planctomycetia</taxon>
        <taxon>Pirellulales</taxon>
        <taxon>Pirellulaceae</taxon>
        <taxon>Rhodopirellula</taxon>
    </lineage>
</organism>
<dbReference type="Gene3D" id="3.30.160.100">
    <property type="entry name" value="Ribosome hibernation promotion factor-like"/>
    <property type="match status" value="1"/>
</dbReference>
<dbReference type="SUPFAM" id="SSF69754">
    <property type="entry name" value="Ribosome binding protein Y (YfiA homologue)"/>
    <property type="match status" value="1"/>
</dbReference>
<dbReference type="CDD" id="cd00552">
    <property type="entry name" value="RaiA"/>
    <property type="match status" value="1"/>
</dbReference>
<dbReference type="Pfam" id="PF02482">
    <property type="entry name" value="Ribosomal_S30AE"/>
    <property type="match status" value="1"/>
</dbReference>
<dbReference type="OrthoDB" id="276526at2"/>